<reference evidence="1" key="1">
    <citation type="submission" date="2014-09" db="EMBL/GenBank/DDBJ databases">
        <authorList>
            <person name="Magalhaes I.L.F."/>
            <person name="Oliveira U."/>
            <person name="Santos F.R."/>
            <person name="Vidigal T.H.D.A."/>
            <person name="Brescovit A.D."/>
            <person name="Santos A.J."/>
        </authorList>
    </citation>
    <scope>NUCLEOTIDE SEQUENCE</scope>
    <source>
        <tissue evidence="1">Shoot tissue taken approximately 20 cm above the soil surface</tissue>
    </source>
</reference>
<organism evidence="1">
    <name type="scientific">Arundo donax</name>
    <name type="common">Giant reed</name>
    <name type="synonym">Donax arundinaceus</name>
    <dbReference type="NCBI Taxonomy" id="35708"/>
    <lineage>
        <taxon>Eukaryota</taxon>
        <taxon>Viridiplantae</taxon>
        <taxon>Streptophyta</taxon>
        <taxon>Embryophyta</taxon>
        <taxon>Tracheophyta</taxon>
        <taxon>Spermatophyta</taxon>
        <taxon>Magnoliopsida</taxon>
        <taxon>Liliopsida</taxon>
        <taxon>Poales</taxon>
        <taxon>Poaceae</taxon>
        <taxon>PACMAD clade</taxon>
        <taxon>Arundinoideae</taxon>
        <taxon>Arundineae</taxon>
        <taxon>Arundo</taxon>
    </lineage>
</organism>
<accession>A0A0A9GNI6</accession>
<proteinExistence type="predicted"/>
<dbReference type="EMBL" id="GBRH01175663">
    <property type="protein sequence ID" value="JAE22233.1"/>
    <property type="molecule type" value="Transcribed_RNA"/>
</dbReference>
<evidence type="ECO:0000313" key="1">
    <source>
        <dbReference type="EMBL" id="JAE22233.1"/>
    </source>
</evidence>
<protein>
    <submittedName>
        <fullName evidence="1">Uncharacterized protein</fullName>
    </submittedName>
</protein>
<reference evidence="1" key="2">
    <citation type="journal article" date="2015" name="Data Brief">
        <title>Shoot transcriptome of the giant reed, Arundo donax.</title>
        <authorList>
            <person name="Barrero R.A."/>
            <person name="Guerrero F.D."/>
            <person name="Moolhuijzen P."/>
            <person name="Goolsby J.A."/>
            <person name="Tidwell J."/>
            <person name="Bellgard S.E."/>
            <person name="Bellgard M.I."/>
        </authorList>
    </citation>
    <scope>NUCLEOTIDE SEQUENCE</scope>
    <source>
        <tissue evidence="1">Shoot tissue taken approximately 20 cm above the soil surface</tissue>
    </source>
</reference>
<sequence>MAMAHERWMDRSMHGAPQTWDRTCLDASCSTASPCTHAHTRPEMMVQSITAKYAWRLVGRIDGRCCGCTDLQPSA</sequence>
<name>A0A0A9GNI6_ARUDO</name>
<dbReference type="AlphaFoldDB" id="A0A0A9GNI6"/>